<dbReference type="AlphaFoldDB" id="A0A2A8CZ03"/>
<comment type="caution">
    <text evidence="5">The sequence shown here is derived from an EMBL/GenBank/DDBJ whole genome shotgun (WGS) entry which is preliminary data.</text>
</comment>
<gene>
    <name evidence="5" type="ORF">CRI94_07805</name>
</gene>
<feature type="region of interest" description="Disordered" evidence="2">
    <location>
        <begin position="112"/>
        <end position="141"/>
    </location>
</feature>
<keyword evidence="3" id="KW-1133">Transmembrane helix</keyword>
<sequence>MAASSRSCPSCGARIPEGADRCDLCGSSIASESQPEDQDDSTSDVGATETDSDSADITGEAASSPEGQNGGRGPADGSPEDPDMVYCNACGSSNPADANFCSQCGAKLEAVPEGTRRVDPRLPQGEPEGASENDEGEEDEHQLMSQQLLLTIGVAVLVLIALFFVTLWSQNQQWGDDEPATQTSETSAAPANGTPATGTPAPMNAPDLNTLVDENGVDLSDPVEQQADSLEQQLSNVDGQVRRTIQEQLVNLYVGSDAFGRAARLQEEMAEETGNAEDWRRSGDLFYNWMEYVGQESNGQNPAIAPIGRRAISSYEKVLEQQPENHDVRTDMATVLLRSNNPMRGVEELNRVLEQDSTFVPARFNKGIALLWIGRYSEAIEQFEAVQDLTGEESPQYQQAERAIQLVKEEMSANGGASPSEAPSVAPTG</sequence>
<feature type="region of interest" description="Disordered" evidence="2">
    <location>
        <begin position="24"/>
        <end position="80"/>
    </location>
</feature>
<keyword evidence="6" id="KW-1185">Reference proteome</keyword>
<feature type="compositionally biased region" description="Acidic residues" evidence="2">
    <location>
        <begin position="129"/>
        <end position="140"/>
    </location>
</feature>
<dbReference type="OrthoDB" id="1495347at2"/>
<organism evidence="5 6">
    <name type="scientific">Longibacter salinarum</name>
    <dbReference type="NCBI Taxonomy" id="1850348"/>
    <lineage>
        <taxon>Bacteria</taxon>
        <taxon>Pseudomonadati</taxon>
        <taxon>Rhodothermota</taxon>
        <taxon>Rhodothermia</taxon>
        <taxon>Rhodothermales</taxon>
        <taxon>Salisaetaceae</taxon>
        <taxon>Longibacter</taxon>
    </lineage>
</organism>
<dbReference type="SUPFAM" id="SSF48452">
    <property type="entry name" value="TPR-like"/>
    <property type="match status" value="1"/>
</dbReference>
<dbReference type="InterPro" id="IPR026870">
    <property type="entry name" value="Zinc_ribbon_dom"/>
</dbReference>
<name>A0A2A8CZ03_9BACT</name>
<keyword evidence="3" id="KW-0812">Transmembrane</keyword>
<accession>A0A2A8CZ03</accession>
<feature type="region of interest" description="Disordered" evidence="2">
    <location>
        <begin position="174"/>
        <end position="207"/>
    </location>
</feature>
<keyword evidence="1" id="KW-0175">Coiled coil</keyword>
<proteinExistence type="predicted"/>
<feature type="compositionally biased region" description="Polar residues" evidence="2">
    <location>
        <begin position="174"/>
        <end position="187"/>
    </location>
</feature>
<protein>
    <recommendedName>
        <fullName evidence="4">Zinc-ribbon domain-containing protein</fullName>
    </recommendedName>
</protein>
<evidence type="ECO:0000313" key="5">
    <source>
        <dbReference type="EMBL" id="PEN13949.1"/>
    </source>
</evidence>
<feature type="transmembrane region" description="Helical" evidence="3">
    <location>
        <begin position="148"/>
        <end position="168"/>
    </location>
</feature>
<keyword evidence="3" id="KW-0472">Membrane</keyword>
<feature type="domain" description="Zinc-ribbon" evidence="4">
    <location>
        <begin position="86"/>
        <end position="108"/>
    </location>
</feature>
<dbReference type="InterPro" id="IPR011990">
    <property type="entry name" value="TPR-like_helical_dom_sf"/>
</dbReference>
<feature type="region of interest" description="Disordered" evidence="2">
    <location>
        <begin position="410"/>
        <end position="429"/>
    </location>
</feature>
<evidence type="ECO:0000256" key="2">
    <source>
        <dbReference type="SAM" id="MobiDB-lite"/>
    </source>
</evidence>
<dbReference type="Pfam" id="PF13240">
    <property type="entry name" value="Zn_Ribbon_1"/>
    <property type="match status" value="1"/>
</dbReference>
<evidence type="ECO:0000256" key="3">
    <source>
        <dbReference type="SAM" id="Phobius"/>
    </source>
</evidence>
<reference evidence="5 6" key="1">
    <citation type="submission" date="2017-10" db="EMBL/GenBank/DDBJ databases">
        <title>Draft genome of Longibacter Salinarum.</title>
        <authorList>
            <person name="Goh K.M."/>
            <person name="Shamsir M.S."/>
            <person name="Lim S.W."/>
        </authorList>
    </citation>
    <scope>NUCLEOTIDE SEQUENCE [LARGE SCALE GENOMIC DNA]</scope>
    <source>
        <strain evidence="5 6">KCTC 52045</strain>
    </source>
</reference>
<feature type="coiled-coil region" evidence="1">
    <location>
        <begin position="227"/>
        <end position="282"/>
    </location>
</feature>
<dbReference type="Proteomes" id="UP000220102">
    <property type="component" value="Unassembled WGS sequence"/>
</dbReference>
<feature type="compositionally biased region" description="Low complexity" evidence="2">
    <location>
        <begin position="188"/>
        <end position="206"/>
    </location>
</feature>
<dbReference type="EMBL" id="PDEQ01000003">
    <property type="protein sequence ID" value="PEN13949.1"/>
    <property type="molecule type" value="Genomic_DNA"/>
</dbReference>
<dbReference type="RefSeq" id="WP_098075111.1">
    <property type="nucleotide sequence ID" value="NZ_PDEQ01000003.1"/>
</dbReference>
<evidence type="ECO:0000256" key="1">
    <source>
        <dbReference type="SAM" id="Coils"/>
    </source>
</evidence>
<evidence type="ECO:0000313" key="6">
    <source>
        <dbReference type="Proteomes" id="UP000220102"/>
    </source>
</evidence>
<dbReference type="Gene3D" id="1.25.40.10">
    <property type="entry name" value="Tetratricopeptide repeat domain"/>
    <property type="match status" value="1"/>
</dbReference>
<evidence type="ECO:0000259" key="4">
    <source>
        <dbReference type="Pfam" id="PF13240"/>
    </source>
</evidence>